<reference evidence="1 2" key="1">
    <citation type="submission" date="2024-10" db="EMBL/GenBank/DDBJ databases">
        <title>The Natural Products Discovery Center: Release of the First 8490 Sequenced Strains for Exploring Actinobacteria Biosynthetic Diversity.</title>
        <authorList>
            <person name="Kalkreuter E."/>
            <person name="Kautsar S.A."/>
            <person name="Yang D."/>
            <person name="Bader C.D."/>
            <person name="Teijaro C.N."/>
            <person name="Fluegel L."/>
            <person name="Davis C.M."/>
            <person name="Simpson J.R."/>
            <person name="Lauterbach L."/>
            <person name="Steele A.D."/>
            <person name="Gui C."/>
            <person name="Meng S."/>
            <person name="Li G."/>
            <person name="Viehrig K."/>
            <person name="Ye F."/>
            <person name="Su P."/>
            <person name="Kiefer A.F."/>
            <person name="Nichols A."/>
            <person name="Cepeda A.J."/>
            <person name="Yan W."/>
            <person name="Fan B."/>
            <person name="Jiang Y."/>
            <person name="Adhikari A."/>
            <person name="Zheng C.-J."/>
            <person name="Schuster L."/>
            <person name="Cowan T.M."/>
            <person name="Smanski M.J."/>
            <person name="Chevrette M.G."/>
            <person name="De Carvalho L.P.S."/>
            <person name="Shen B."/>
        </authorList>
    </citation>
    <scope>NUCLEOTIDE SEQUENCE [LARGE SCALE GENOMIC DNA]</scope>
    <source>
        <strain evidence="1 2">NPDC004550</strain>
    </source>
</reference>
<comment type="caution">
    <text evidence="1">The sequence shown here is derived from an EMBL/GenBank/DDBJ whole genome shotgun (WGS) entry which is preliminary data.</text>
</comment>
<name>A0ABW6NBP2_9NOCA</name>
<gene>
    <name evidence="1" type="ORF">ACFYTH_04225</name>
</gene>
<evidence type="ECO:0008006" key="3">
    <source>
        <dbReference type="Google" id="ProtNLM"/>
    </source>
</evidence>
<sequence>MPGELGRRVRDDRLCRRIDLGPIISHIGSGRWTFLCQPGVDDSLVDMRLFAALFRLNVSIVAAGAAIALPSPTAASMRHRRWIVAPRDSFRPAEEAILDAVAACTGGWSWTR</sequence>
<dbReference type="Proteomes" id="UP001601521">
    <property type="component" value="Unassembled WGS sequence"/>
</dbReference>
<dbReference type="RefSeq" id="WP_387249051.1">
    <property type="nucleotide sequence ID" value="NZ_JBIALX010000001.1"/>
</dbReference>
<dbReference type="EMBL" id="JBIALX010000001">
    <property type="protein sequence ID" value="MFF0452563.1"/>
    <property type="molecule type" value="Genomic_DNA"/>
</dbReference>
<evidence type="ECO:0000313" key="1">
    <source>
        <dbReference type="EMBL" id="MFF0452563.1"/>
    </source>
</evidence>
<protein>
    <recommendedName>
        <fullName evidence="3">DNA-directed RNA polymerase subunit beta</fullName>
    </recommendedName>
</protein>
<keyword evidence="2" id="KW-1185">Reference proteome</keyword>
<organism evidence="1 2">
    <name type="scientific">Nocardia africana</name>
    <dbReference type="NCBI Taxonomy" id="134964"/>
    <lineage>
        <taxon>Bacteria</taxon>
        <taxon>Bacillati</taxon>
        <taxon>Actinomycetota</taxon>
        <taxon>Actinomycetes</taxon>
        <taxon>Mycobacteriales</taxon>
        <taxon>Nocardiaceae</taxon>
        <taxon>Nocardia</taxon>
    </lineage>
</organism>
<accession>A0ABW6NBP2</accession>
<proteinExistence type="predicted"/>
<evidence type="ECO:0000313" key="2">
    <source>
        <dbReference type="Proteomes" id="UP001601521"/>
    </source>
</evidence>